<evidence type="ECO:0000256" key="9">
    <source>
        <dbReference type="ARBA" id="ARBA00023242"/>
    </source>
</evidence>
<dbReference type="NCBIfam" id="TIGR00614">
    <property type="entry name" value="recQ_fam"/>
    <property type="match status" value="1"/>
</dbReference>
<keyword evidence="3 11" id="KW-0547">Nucleotide-binding</keyword>
<comment type="caution">
    <text evidence="15">The sequence shown here is derived from an EMBL/GenBank/DDBJ whole genome shotgun (WGS) entry which is preliminary data.</text>
</comment>
<dbReference type="CDD" id="cd18794">
    <property type="entry name" value="SF2_C_RecQ"/>
    <property type="match status" value="1"/>
</dbReference>
<sequence length="681" mass="74879">MVYHNCVQKIFELGYGYTLGEDVVLETFQGFLRSRDKNESKLSSADERDFIEFFFEQHEGPLSATDDEDDTDRQARHQPEESEEDAEADSASDGCLDDSSAEEGQSPDQEHKRRRVQRILDEPDEIESFEDDDDLLDAETAVAQPPKKKAATGSHGQSSIAAFFGKLPLAAPPEASYAPSRPEVRSVDEAMSPEEEAMDLLDFVNLRVFGNTAFREEQRRVIETVLKGRDAFVLMPTGGGKSLCYQLPAVITRGLTVVISPLLSLMQDQVRALVTTASGGVPATYLNSQQTERERKAVFAELQKERPTVKLLYITPEQLVASAALGSILESLQRRGLLARFVVDEAHCVSQWGHDFRPDYKKIGEVKASKYSRVPVLALTATATDKVKTDVLSILGISRCPVFTVSFFRSNLVLSVVRKPSGRTPDGKPAELDALVKYIKAQGKDASGIIYVISRDNTMTVAQYLKDEGEIAAHGYHAGMTPKQRVKVQNDWRRGELQVVVATIAFGMGIDKPDVRFVVHYSLSKSIEGYYQEAGRAGRDSKRSECVLLYAAGDIPRLVRLLRGGRGRSKAKFTKGMELLNKMKNYCTNDNACRHSLLLDYFGERFAGGRCGQACDNCLARHMHSPRPDGIWQDGEGVGGKKAKRPKKSGTAVAGHTRASRGGQNGSGAAAAFVSAASLPR</sequence>
<dbReference type="InterPro" id="IPR014001">
    <property type="entry name" value="Helicase_ATP-bd"/>
</dbReference>
<feature type="compositionally biased region" description="Acidic residues" evidence="12">
    <location>
        <begin position="81"/>
        <end position="101"/>
    </location>
</feature>
<keyword evidence="4 11" id="KW-0378">Hydrolase</keyword>
<accession>A0ABR2YBM3</accession>
<evidence type="ECO:0000256" key="6">
    <source>
        <dbReference type="ARBA" id="ARBA00022840"/>
    </source>
</evidence>
<dbReference type="SMART" id="SM00487">
    <property type="entry name" value="DEXDc"/>
    <property type="match status" value="1"/>
</dbReference>
<dbReference type="PANTHER" id="PTHR13710:SF153">
    <property type="entry name" value="RECQ-LIKE DNA HELICASE BLM"/>
    <property type="match status" value="1"/>
</dbReference>
<evidence type="ECO:0000256" key="10">
    <source>
        <dbReference type="ARBA" id="ARBA00034617"/>
    </source>
</evidence>
<dbReference type="PROSITE" id="PS00690">
    <property type="entry name" value="DEAH_ATP_HELICASE"/>
    <property type="match status" value="1"/>
</dbReference>
<keyword evidence="5 11" id="KW-0347">Helicase</keyword>
<dbReference type="CDD" id="cd17920">
    <property type="entry name" value="DEXHc_RecQ"/>
    <property type="match status" value="1"/>
</dbReference>
<organism evidence="15 16">
    <name type="scientific">Coccomyxa subellipsoidea</name>
    <dbReference type="NCBI Taxonomy" id="248742"/>
    <lineage>
        <taxon>Eukaryota</taxon>
        <taxon>Viridiplantae</taxon>
        <taxon>Chlorophyta</taxon>
        <taxon>core chlorophytes</taxon>
        <taxon>Trebouxiophyceae</taxon>
        <taxon>Trebouxiophyceae incertae sedis</taxon>
        <taxon>Coccomyxaceae</taxon>
        <taxon>Coccomyxa</taxon>
    </lineage>
</organism>
<dbReference type="SUPFAM" id="SSF52540">
    <property type="entry name" value="P-loop containing nucleoside triphosphate hydrolases"/>
    <property type="match status" value="1"/>
</dbReference>
<evidence type="ECO:0000256" key="4">
    <source>
        <dbReference type="ARBA" id="ARBA00022801"/>
    </source>
</evidence>
<evidence type="ECO:0000256" key="3">
    <source>
        <dbReference type="ARBA" id="ARBA00022741"/>
    </source>
</evidence>
<dbReference type="Pfam" id="PF00271">
    <property type="entry name" value="Helicase_C"/>
    <property type="match status" value="1"/>
</dbReference>
<evidence type="ECO:0000256" key="8">
    <source>
        <dbReference type="ARBA" id="ARBA00023235"/>
    </source>
</evidence>
<evidence type="ECO:0000256" key="1">
    <source>
        <dbReference type="ARBA" id="ARBA00004123"/>
    </source>
</evidence>
<evidence type="ECO:0000256" key="5">
    <source>
        <dbReference type="ARBA" id="ARBA00022806"/>
    </source>
</evidence>
<comment type="subcellular location">
    <subcellularLocation>
        <location evidence="1 11">Nucleus</location>
    </subcellularLocation>
</comment>
<evidence type="ECO:0000256" key="12">
    <source>
        <dbReference type="SAM" id="MobiDB-lite"/>
    </source>
</evidence>
<evidence type="ECO:0000259" key="13">
    <source>
        <dbReference type="PROSITE" id="PS51192"/>
    </source>
</evidence>
<dbReference type="SMART" id="SM00490">
    <property type="entry name" value="HELICc"/>
    <property type="match status" value="1"/>
</dbReference>
<dbReference type="Gene3D" id="3.40.50.300">
    <property type="entry name" value="P-loop containing nucleotide triphosphate hydrolases"/>
    <property type="match status" value="2"/>
</dbReference>
<dbReference type="PANTHER" id="PTHR13710">
    <property type="entry name" value="DNA HELICASE RECQ FAMILY MEMBER"/>
    <property type="match status" value="1"/>
</dbReference>
<proteinExistence type="inferred from homology"/>
<keyword evidence="8" id="KW-0413">Isomerase</keyword>
<dbReference type="InterPro" id="IPR001650">
    <property type="entry name" value="Helicase_C-like"/>
</dbReference>
<gene>
    <name evidence="15" type="ORF">WJX75_000114</name>
</gene>
<evidence type="ECO:0000259" key="14">
    <source>
        <dbReference type="PROSITE" id="PS51194"/>
    </source>
</evidence>
<evidence type="ECO:0000313" key="15">
    <source>
        <dbReference type="EMBL" id="KAK9901518.1"/>
    </source>
</evidence>
<dbReference type="InterPro" id="IPR011545">
    <property type="entry name" value="DEAD/DEAH_box_helicase_dom"/>
</dbReference>
<evidence type="ECO:0000256" key="7">
    <source>
        <dbReference type="ARBA" id="ARBA00023125"/>
    </source>
</evidence>
<dbReference type="InterPro" id="IPR002464">
    <property type="entry name" value="DNA/RNA_helicase_DEAH_CS"/>
</dbReference>
<dbReference type="EC" id="5.6.2.4" evidence="11"/>
<feature type="region of interest" description="Disordered" evidence="12">
    <location>
        <begin position="629"/>
        <end position="667"/>
    </location>
</feature>
<feature type="domain" description="Helicase ATP-binding" evidence="13">
    <location>
        <begin position="222"/>
        <end position="401"/>
    </location>
</feature>
<name>A0ABR2YBM3_9CHLO</name>
<keyword evidence="16" id="KW-1185">Reference proteome</keyword>
<dbReference type="Pfam" id="PF16124">
    <property type="entry name" value="RecQ_Zn_bind"/>
    <property type="match status" value="1"/>
</dbReference>
<dbReference type="PROSITE" id="PS51194">
    <property type="entry name" value="HELICASE_CTER"/>
    <property type="match status" value="1"/>
</dbReference>
<dbReference type="InterPro" id="IPR004589">
    <property type="entry name" value="DNA_helicase_ATP-dep_RecQ"/>
</dbReference>
<dbReference type="PROSITE" id="PS51192">
    <property type="entry name" value="HELICASE_ATP_BIND_1"/>
    <property type="match status" value="1"/>
</dbReference>
<reference evidence="15 16" key="1">
    <citation type="journal article" date="2024" name="Nat. Commun.">
        <title>Phylogenomics reveals the evolutionary origins of lichenization in chlorophyte algae.</title>
        <authorList>
            <person name="Puginier C."/>
            <person name="Libourel C."/>
            <person name="Otte J."/>
            <person name="Skaloud P."/>
            <person name="Haon M."/>
            <person name="Grisel S."/>
            <person name="Petersen M."/>
            <person name="Berrin J.G."/>
            <person name="Delaux P.M."/>
            <person name="Dal Grande F."/>
            <person name="Keller J."/>
        </authorList>
    </citation>
    <scope>NUCLEOTIDE SEQUENCE [LARGE SCALE GENOMIC DNA]</scope>
    <source>
        <strain evidence="15 16">SAG 216-7</strain>
    </source>
</reference>
<dbReference type="Pfam" id="PF00270">
    <property type="entry name" value="DEAD"/>
    <property type="match status" value="1"/>
</dbReference>
<keyword evidence="9 11" id="KW-0539">Nucleus</keyword>
<comment type="similarity">
    <text evidence="2 11">Belongs to the helicase family. RecQ subfamily.</text>
</comment>
<dbReference type="Proteomes" id="UP001491310">
    <property type="component" value="Unassembled WGS sequence"/>
</dbReference>
<feature type="region of interest" description="Disordered" evidence="12">
    <location>
        <begin position="57"/>
        <end position="133"/>
    </location>
</feature>
<keyword evidence="7" id="KW-0238">DNA-binding</keyword>
<feature type="compositionally biased region" description="Acidic residues" evidence="12">
    <location>
        <begin position="122"/>
        <end position="133"/>
    </location>
</feature>
<comment type="catalytic activity">
    <reaction evidence="11">
        <text>ATP + H2O = ADP + phosphate + H(+)</text>
        <dbReference type="Rhea" id="RHEA:13065"/>
        <dbReference type="ChEBI" id="CHEBI:15377"/>
        <dbReference type="ChEBI" id="CHEBI:15378"/>
        <dbReference type="ChEBI" id="CHEBI:30616"/>
        <dbReference type="ChEBI" id="CHEBI:43474"/>
        <dbReference type="ChEBI" id="CHEBI:456216"/>
    </reaction>
</comment>
<dbReference type="EMBL" id="JALJOT010000017">
    <property type="protein sequence ID" value="KAK9901518.1"/>
    <property type="molecule type" value="Genomic_DNA"/>
</dbReference>
<evidence type="ECO:0000313" key="16">
    <source>
        <dbReference type="Proteomes" id="UP001491310"/>
    </source>
</evidence>
<comment type="catalytic activity">
    <reaction evidence="10 11">
        <text>Couples ATP hydrolysis with the unwinding of duplex DNA by translocating in the 3'-5' direction.</text>
        <dbReference type="EC" id="5.6.2.4"/>
    </reaction>
</comment>
<evidence type="ECO:0000256" key="2">
    <source>
        <dbReference type="ARBA" id="ARBA00005446"/>
    </source>
</evidence>
<evidence type="ECO:0000256" key="11">
    <source>
        <dbReference type="RuleBase" id="RU364117"/>
    </source>
</evidence>
<dbReference type="InterPro" id="IPR027417">
    <property type="entry name" value="P-loop_NTPase"/>
</dbReference>
<protein>
    <recommendedName>
        <fullName evidence="11">ATP-dependent DNA helicase</fullName>
        <ecNumber evidence="11">5.6.2.4</ecNumber>
    </recommendedName>
</protein>
<feature type="domain" description="Helicase C-terminal" evidence="14">
    <location>
        <begin position="431"/>
        <end position="581"/>
    </location>
</feature>
<keyword evidence="6 11" id="KW-0067">ATP-binding</keyword>
<dbReference type="InterPro" id="IPR032284">
    <property type="entry name" value="RecQ_Zn-bd"/>
</dbReference>